<dbReference type="EMBL" id="CM037626">
    <property type="protein sequence ID" value="KAH8012575.1"/>
    <property type="molecule type" value="Genomic_DNA"/>
</dbReference>
<accession>A0ACB8G026</accession>
<gene>
    <name evidence="1" type="ORF">K3G42_018766</name>
</gene>
<name>A0ACB8G026_9SAUR</name>
<proteinExistence type="predicted"/>
<protein>
    <submittedName>
        <fullName evidence="1">Uncharacterized protein</fullName>
    </submittedName>
</protein>
<keyword evidence="2" id="KW-1185">Reference proteome</keyword>
<dbReference type="Proteomes" id="UP000827872">
    <property type="component" value="Linkage Group LG13"/>
</dbReference>
<evidence type="ECO:0000313" key="2">
    <source>
        <dbReference type="Proteomes" id="UP000827872"/>
    </source>
</evidence>
<reference evidence="1" key="1">
    <citation type="submission" date="2021-08" db="EMBL/GenBank/DDBJ databases">
        <title>The first chromosome-level gecko genome reveals the dynamic sex chromosomes of Neotropical dwarf geckos (Sphaerodactylidae: Sphaerodactylus).</title>
        <authorList>
            <person name="Pinto B.J."/>
            <person name="Keating S.E."/>
            <person name="Gamble T."/>
        </authorList>
    </citation>
    <scope>NUCLEOTIDE SEQUENCE</scope>
    <source>
        <strain evidence="1">TG3544</strain>
    </source>
</reference>
<evidence type="ECO:0000313" key="1">
    <source>
        <dbReference type="EMBL" id="KAH8012575.1"/>
    </source>
</evidence>
<comment type="caution">
    <text evidence="1">The sequence shown here is derived from an EMBL/GenBank/DDBJ whole genome shotgun (WGS) entry which is preliminary data.</text>
</comment>
<organism evidence="1 2">
    <name type="scientific">Sphaerodactylus townsendi</name>
    <dbReference type="NCBI Taxonomy" id="933632"/>
    <lineage>
        <taxon>Eukaryota</taxon>
        <taxon>Metazoa</taxon>
        <taxon>Chordata</taxon>
        <taxon>Craniata</taxon>
        <taxon>Vertebrata</taxon>
        <taxon>Euteleostomi</taxon>
        <taxon>Lepidosauria</taxon>
        <taxon>Squamata</taxon>
        <taxon>Bifurcata</taxon>
        <taxon>Gekkota</taxon>
        <taxon>Sphaerodactylidae</taxon>
        <taxon>Sphaerodactylus</taxon>
    </lineage>
</organism>
<sequence>MFQFFSVPNSLGSGSPQFRQPEWKYFHAKWRFLTKNVPVLYCAAECKAGSSSANHTCEYTVEKDGAYEARVDVQEGCSLVLMDVWPEDAGKYEVRVLALDESGSASLEVDVLEGLPSSDLVSWPLRAISAAVHHTAWLPIQPLDHAWTFLIIKWEFVTTNRSRPILVYFVDSCNGTIGEWWERECTIHKTVAVEYQQRVNILRNGTLVIHSVDFKDAGVYQATIWTSSGKVQAAVNLTVIPGQKGTSRSLHLENVARIILAGILLCFLGLLVGEHVWTTICPGPPSQARKGDGALL</sequence>